<accession>A0AAJ0H3P0</accession>
<feature type="compositionally biased region" description="Polar residues" evidence="2">
    <location>
        <begin position="495"/>
        <end position="505"/>
    </location>
</feature>
<feature type="compositionally biased region" description="Polar residues" evidence="2">
    <location>
        <begin position="10"/>
        <end position="26"/>
    </location>
</feature>
<evidence type="ECO:0000256" key="2">
    <source>
        <dbReference type="SAM" id="MobiDB-lite"/>
    </source>
</evidence>
<evidence type="ECO:0000256" key="1">
    <source>
        <dbReference type="SAM" id="Coils"/>
    </source>
</evidence>
<feature type="compositionally biased region" description="Polar residues" evidence="2">
    <location>
        <begin position="722"/>
        <end position="749"/>
    </location>
</feature>
<reference evidence="3" key="1">
    <citation type="journal article" date="2023" name="Mol. Phylogenet. Evol.">
        <title>Genome-scale phylogeny and comparative genomics of the fungal order Sordariales.</title>
        <authorList>
            <person name="Hensen N."/>
            <person name="Bonometti L."/>
            <person name="Westerberg I."/>
            <person name="Brannstrom I.O."/>
            <person name="Guillou S."/>
            <person name="Cros-Aarteil S."/>
            <person name="Calhoun S."/>
            <person name="Haridas S."/>
            <person name="Kuo A."/>
            <person name="Mondo S."/>
            <person name="Pangilinan J."/>
            <person name="Riley R."/>
            <person name="LaButti K."/>
            <person name="Andreopoulos B."/>
            <person name="Lipzen A."/>
            <person name="Chen C."/>
            <person name="Yan M."/>
            <person name="Daum C."/>
            <person name="Ng V."/>
            <person name="Clum A."/>
            <person name="Steindorff A."/>
            <person name="Ohm R.A."/>
            <person name="Martin F."/>
            <person name="Silar P."/>
            <person name="Natvig D.O."/>
            <person name="Lalanne C."/>
            <person name="Gautier V."/>
            <person name="Ament-Velasquez S.L."/>
            <person name="Kruys A."/>
            <person name="Hutchinson M.I."/>
            <person name="Powell A.J."/>
            <person name="Barry K."/>
            <person name="Miller A.N."/>
            <person name="Grigoriev I.V."/>
            <person name="Debuchy R."/>
            <person name="Gladieux P."/>
            <person name="Hiltunen Thoren M."/>
            <person name="Johannesson H."/>
        </authorList>
    </citation>
    <scope>NUCLEOTIDE SEQUENCE</scope>
    <source>
        <strain evidence="3">CBS 333.67</strain>
    </source>
</reference>
<feature type="region of interest" description="Disordered" evidence="2">
    <location>
        <begin position="420"/>
        <end position="440"/>
    </location>
</feature>
<feature type="region of interest" description="Disordered" evidence="2">
    <location>
        <begin position="113"/>
        <end position="191"/>
    </location>
</feature>
<feature type="compositionally biased region" description="Polar residues" evidence="2">
    <location>
        <begin position="779"/>
        <end position="791"/>
    </location>
</feature>
<evidence type="ECO:0000313" key="3">
    <source>
        <dbReference type="EMBL" id="KAK3311226.1"/>
    </source>
</evidence>
<feature type="region of interest" description="Disordered" evidence="2">
    <location>
        <begin position="468"/>
        <end position="533"/>
    </location>
</feature>
<gene>
    <name evidence="3" type="ORF">B0T15DRAFT_67093</name>
</gene>
<evidence type="ECO:0000313" key="4">
    <source>
        <dbReference type="Proteomes" id="UP001273166"/>
    </source>
</evidence>
<feature type="compositionally biased region" description="Polar residues" evidence="2">
    <location>
        <begin position="420"/>
        <end position="438"/>
    </location>
</feature>
<protein>
    <submittedName>
        <fullName evidence="3">Uncharacterized protein</fullName>
    </submittedName>
</protein>
<feature type="region of interest" description="Disordered" evidence="2">
    <location>
        <begin position="1"/>
        <end position="50"/>
    </location>
</feature>
<feature type="compositionally biased region" description="Basic residues" evidence="2">
    <location>
        <begin position="157"/>
        <end position="169"/>
    </location>
</feature>
<comment type="caution">
    <text evidence="3">The sequence shown here is derived from an EMBL/GenBank/DDBJ whole genome shotgun (WGS) entry which is preliminary data.</text>
</comment>
<keyword evidence="4" id="KW-1185">Reference proteome</keyword>
<feature type="compositionally biased region" description="Polar residues" evidence="2">
    <location>
        <begin position="138"/>
        <end position="150"/>
    </location>
</feature>
<reference evidence="3" key="2">
    <citation type="submission" date="2023-06" db="EMBL/GenBank/DDBJ databases">
        <authorList>
            <consortium name="Lawrence Berkeley National Laboratory"/>
            <person name="Mondo S.J."/>
            <person name="Hensen N."/>
            <person name="Bonometti L."/>
            <person name="Westerberg I."/>
            <person name="Brannstrom I.O."/>
            <person name="Guillou S."/>
            <person name="Cros-Aarteil S."/>
            <person name="Calhoun S."/>
            <person name="Haridas S."/>
            <person name="Kuo A."/>
            <person name="Pangilinan J."/>
            <person name="Riley R."/>
            <person name="Labutti K."/>
            <person name="Andreopoulos B."/>
            <person name="Lipzen A."/>
            <person name="Chen C."/>
            <person name="Yanf M."/>
            <person name="Daum C."/>
            <person name="Ng V."/>
            <person name="Clum A."/>
            <person name="Steindorff A."/>
            <person name="Ohm R."/>
            <person name="Martin F."/>
            <person name="Silar P."/>
            <person name="Natvig D."/>
            <person name="Lalanne C."/>
            <person name="Gautier V."/>
            <person name="Ament-Velasquez S.L."/>
            <person name="Kruys A."/>
            <person name="Hutchinson M.I."/>
            <person name="Powell A.J."/>
            <person name="Barry K."/>
            <person name="Miller A.N."/>
            <person name="Grigoriev I.V."/>
            <person name="Debuchy R."/>
            <person name="Gladieux P."/>
            <person name="Thoren M.H."/>
            <person name="Johannesson H."/>
        </authorList>
    </citation>
    <scope>NUCLEOTIDE SEQUENCE</scope>
    <source>
        <strain evidence="3">CBS 333.67</strain>
    </source>
</reference>
<organism evidence="3 4">
    <name type="scientific">Chaetomium strumarium</name>
    <dbReference type="NCBI Taxonomy" id="1170767"/>
    <lineage>
        <taxon>Eukaryota</taxon>
        <taxon>Fungi</taxon>
        <taxon>Dikarya</taxon>
        <taxon>Ascomycota</taxon>
        <taxon>Pezizomycotina</taxon>
        <taxon>Sordariomycetes</taxon>
        <taxon>Sordariomycetidae</taxon>
        <taxon>Sordariales</taxon>
        <taxon>Chaetomiaceae</taxon>
        <taxon>Chaetomium</taxon>
    </lineage>
</organism>
<proteinExistence type="predicted"/>
<feature type="compositionally biased region" description="Polar residues" evidence="2">
    <location>
        <begin position="113"/>
        <end position="122"/>
    </location>
</feature>
<keyword evidence="1" id="KW-0175">Coiled coil</keyword>
<dbReference type="EMBL" id="JAUDZG010000001">
    <property type="protein sequence ID" value="KAK3311226.1"/>
    <property type="molecule type" value="Genomic_DNA"/>
</dbReference>
<feature type="coiled-coil region" evidence="1">
    <location>
        <begin position="246"/>
        <end position="273"/>
    </location>
</feature>
<feature type="compositionally biased region" description="Polar residues" evidence="2">
    <location>
        <begin position="471"/>
        <end position="481"/>
    </location>
</feature>
<name>A0AAJ0H3P0_9PEZI</name>
<dbReference type="GeneID" id="87890011"/>
<feature type="region of interest" description="Disordered" evidence="2">
    <location>
        <begin position="547"/>
        <end position="603"/>
    </location>
</feature>
<feature type="region of interest" description="Disordered" evidence="2">
    <location>
        <begin position="706"/>
        <end position="798"/>
    </location>
</feature>
<sequence length="948" mass="101264">MAAMEAANAQYHNGHSQQPASPTLTNPDMILPDYDRSESPGPDLGRRAHPSLTMWNNAHVSPSGPDMHHMFVATGLAGPHPYGTPGPVTPTTPIIYGNGTMLSDIGEVTEVESTVGKSSPARTKSAIRRPGSPKHGSGSDTAGLRSSPTMGATAMIKKSKQSLKAKRERRSSIESDSTITTEDHAGAFADFDDSVSVGDSVFQGDDEESMASSYVEGTAAIEPARLGVAKAENLDRLSTYSTTSLSRRAEEILANAKKRLTTMEGNLTRARSSLHYASPYGSDGSTPSPPLQRAATAMYPPEHSMDTGAAQPDHDHTPGHTRMLSDVSMRNGLPYRVSLPRSQSALGAAGGYRQPLTASKSADYIRGGMDGNPLSPGYRASSYMEAGPSPLTEDVVARLGEADSSSQNARLEAFLSPTFGSSHSDNGVRNVQRSSSAAQMRDIKDQMRDLKGKISSLREQARVDSLKRRSLQSLRTPSPFTHAQIDQWYAEPRSNRTSEIITSNPPGRDLWNGEEPSVDGDTKERAATNHVEGEDTDYFDAEHEIQHEQPAGRSPSTTDLLSPSAPDPEANGGVEDDGSDMLTENGDVDEGQEDNFHDADDADYMSESGESLYHDTVQHQISHEDREDAFDYEHFFLHSAMGTMSLARRASTDTESFASDDSVETTRGPAADGSNGDDYSPKASPVLARRNSSNSISTIDTFATAQESRSLKSPVISEDVPLTSTGMYGTSSRASSAQSHRYRSGSTATARRLSLNPASNIATRDSDGSISPIAEEDSTSPARGANSTAQRGSRRASVIHRPLSTAASLHRPSVSSFESVGTNRSFPLVTNKPPSLSGAGTKKANSTGVLTPRDSPDQELNSIASRLMSDMGNAVNGSGDGGGGDGKHPLEALLREDKYLVERLVASLGRCVLGLTENGRASAESRMYRRRIDAARRILEGLEAAEGE</sequence>
<dbReference type="Proteomes" id="UP001273166">
    <property type="component" value="Unassembled WGS sequence"/>
</dbReference>
<feature type="region of interest" description="Disordered" evidence="2">
    <location>
        <begin position="828"/>
        <end position="858"/>
    </location>
</feature>
<feature type="region of interest" description="Disordered" evidence="2">
    <location>
        <begin position="275"/>
        <end position="294"/>
    </location>
</feature>
<dbReference type="AlphaFoldDB" id="A0AAJ0H3P0"/>
<feature type="region of interest" description="Disordered" evidence="2">
    <location>
        <begin position="652"/>
        <end position="692"/>
    </location>
</feature>
<dbReference type="RefSeq" id="XP_062727006.1">
    <property type="nucleotide sequence ID" value="XM_062871182.1"/>
</dbReference>
<feature type="compositionally biased region" description="Basic and acidic residues" evidence="2">
    <location>
        <begin position="520"/>
        <end position="533"/>
    </location>
</feature>